<name>A0AC60NUB1_IXOPE</name>
<keyword evidence="2" id="KW-1185">Reference proteome</keyword>
<dbReference type="EMBL" id="JABSTQ010011494">
    <property type="protein sequence ID" value="KAG0410725.1"/>
    <property type="molecule type" value="Genomic_DNA"/>
</dbReference>
<comment type="caution">
    <text evidence="1">The sequence shown here is derived from an EMBL/GenBank/DDBJ whole genome shotgun (WGS) entry which is preliminary data.</text>
</comment>
<organism evidence="1 2">
    <name type="scientific">Ixodes persulcatus</name>
    <name type="common">Taiga tick</name>
    <dbReference type="NCBI Taxonomy" id="34615"/>
    <lineage>
        <taxon>Eukaryota</taxon>
        <taxon>Metazoa</taxon>
        <taxon>Ecdysozoa</taxon>
        <taxon>Arthropoda</taxon>
        <taxon>Chelicerata</taxon>
        <taxon>Arachnida</taxon>
        <taxon>Acari</taxon>
        <taxon>Parasitiformes</taxon>
        <taxon>Ixodida</taxon>
        <taxon>Ixodoidea</taxon>
        <taxon>Ixodidae</taxon>
        <taxon>Ixodinae</taxon>
        <taxon>Ixodes</taxon>
    </lineage>
</organism>
<evidence type="ECO:0000313" key="2">
    <source>
        <dbReference type="Proteomes" id="UP000805193"/>
    </source>
</evidence>
<gene>
    <name evidence="1" type="ORF">HPB47_012146</name>
</gene>
<accession>A0AC60NUB1</accession>
<protein>
    <submittedName>
        <fullName evidence="1">Uncharacterized protein</fullName>
    </submittedName>
</protein>
<dbReference type="Proteomes" id="UP000805193">
    <property type="component" value="Unassembled WGS sequence"/>
</dbReference>
<reference evidence="1 2" key="1">
    <citation type="journal article" date="2020" name="Cell">
        <title>Large-Scale Comparative Analyses of Tick Genomes Elucidate Their Genetic Diversity and Vector Capacities.</title>
        <authorList>
            <consortium name="Tick Genome and Microbiome Consortium (TIGMIC)"/>
            <person name="Jia N."/>
            <person name="Wang J."/>
            <person name="Shi W."/>
            <person name="Du L."/>
            <person name="Sun Y."/>
            <person name="Zhan W."/>
            <person name="Jiang J.F."/>
            <person name="Wang Q."/>
            <person name="Zhang B."/>
            <person name="Ji P."/>
            <person name="Bell-Sakyi L."/>
            <person name="Cui X.M."/>
            <person name="Yuan T.T."/>
            <person name="Jiang B.G."/>
            <person name="Yang W.F."/>
            <person name="Lam T.T."/>
            <person name="Chang Q.C."/>
            <person name="Ding S.J."/>
            <person name="Wang X.J."/>
            <person name="Zhu J.G."/>
            <person name="Ruan X.D."/>
            <person name="Zhao L."/>
            <person name="Wei J.T."/>
            <person name="Ye R.Z."/>
            <person name="Que T.C."/>
            <person name="Du C.H."/>
            <person name="Zhou Y.H."/>
            <person name="Cheng J.X."/>
            <person name="Dai P.F."/>
            <person name="Guo W.B."/>
            <person name="Han X.H."/>
            <person name="Huang E.J."/>
            <person name="Li L.F."/>
            <person name="Wei W."/>
            <person name="Gao Y.C."/>
            <person name="Liu J.Z."/>
            <person name="Shao H.Z."/>
            <person name="Wang X."/>
            <person name="Wang C.C."/>
            <person name="Yang T.C."/>
            <person name="Huo Q.B."/>
            <person name="Li W."/>
            <person name="Chen H.Y."/>
            <person name="Chen S.E."/>
            <person name="Zhou L.G."/>
            <person name="Ni X.B."/>
            <person name="Tian J.H."/>
            <person name="Sheng Y."/>
            <person name="Liu T."/>
            <person name="Pan Y.S."/>
            <person name="Xia L.Y."/>
            <person name="Li J."/>
            <person name="Zhao F."/>
            <person name="Cao W.C."/>
        </authorList>
    </citation>
    <scope>NUCLEOTIDE SEQUENCE [LARGE SCALE GENOMIC DNA]</scope>
    <source>
        <strain evidence="1">Iper-2018</strain>
    </source>
</reference>
<evidence type="ECO:0000313" key="1">
    <source>
        <dbReference type="EMBL" id="KAG0410725.1"/>
    </source>
</evidence>
<sequence>MDEGIACVKYILITCNLLVWMLGLGVLAVGIWIRSDPDFWVYQDNLPLSNYYSACYVIIAVGVLLLVLGFMGCCAAAIDSPCMLLTYFIAMFVLLILECAVAGLVWKVADGDQLQQKLAESIAQKMDTIIEDSKARRFMDLMQVHLECCGAISKHDYEVRSMTIPQSCSSSRTNNIFYYGCSENLRVLLERTGAVVGGLGLALGFVQRQTWLLRNGGAQLGTRRRQCVCLAAMTSLLWNAQTGEARAVAAERAAVAAPARQLCAV</sequence>
<proteinExistence type="predicted"/>